<feature type="domain" description="PAS" evidence="2">
    <location>
        <begin position="207"/>
        <end position="259"/>
    </location>
</feature>
<reference evidence="3 4" key="1">
    <citation type="submission" date="2017-12" db="EMBL/GenBank/DDBJ databases">
        <title>The genome sequence of Caulobacter sp. 410.</title>
        <authorList>
            <person name="Gao J."/>
            <person name="Mao X."/>
            <person name="Sun J."/>
        </authorList>
    </citation>
    <scope>NUCLEOTIDE SEQUENCE [LARGE SCALE GENOMIC DNA]</scope>
    <source>
        <strain evidence="3 4">410</strain>
    </source>
</reference>
<dbReference type="InterPro" id="IPR036165">
    <property type="entry name" value="YefM-like_sf"/>
</dbReference>
<sequence length="300" mass="32144">MKSRDIAPARVTAGEISRNFGQWQDVALSGPVIVTHHGRPRVVMISAEHYAAAGLAEGPAGFDNDSALQTAETARSAVLGHLNEAFVALDPDLRITAVNAVFEDLKGASAAQLVGLAWTEVFSAPVQALIGEQFRRVLRTGETLEFESESTVQSGRCFGVRVFPYPGGVAALFVNRTEERDLRARLDRAAALETALSVLPDVATARLNIRGVLASMDADFLRLTGFSEAELRDCRLSDIVRPAERRALTQAVEHALQGDAPTRLPVTLLVKDGAERTVELALATVRRDGVPEGVLAVLSA</sequence>
<dbReference type="Gene3D" id="3.40.1620.10">
    <property type="entry name" value="YefM-like domain"/>
    <property type="match status" value="1"/>
</dbReference>
<evidence type="ECO:0000313" key="4">
    <source>
        <dbReference type="Proteomes" id="UP000234479"/>
    </source>
</evidence>
<organism evidence="3 4">
    <name type="scientific">Caulobacter zeae</name>
    <dbReference type="NCBI Taxonomy" id="2055137"/>
    <lineage>
        <taxon>Bacteria</taxon>
        <taxon>Pseudomonadati</taxon>
        <taxon>Pseudomonadota</taxon>
        <taxon>Alphaproteobacteria</taxon>
        <taxon>Caulobacterales</taxon>
        <taxon>Caulobacteraceae</taxon>
        <taxon>Caulobacter</taxon>
    </lineage>
</organism>
<dbReference type="RefSeq" id="WP_101719394.1">
    <property type="nucleotide sequence ID" value="NZ_PJRS01000039.1"/>
</dbReference>
<dbReference type="AlphaFoldDB" id="A0A2N5D8A9"/>
<evidence type="ECO:0000313" key="3">
    <source>
        <dbReference type="EMBL" id="PLR22301.1"/>
    </source>
</evidence>
<dbReference type="InterPro" id="IPR035965">
    <property type="entry name" value="PAS-like_dom_sf"/>
</dbReference>
<evidence type="ECO:0000256" key="1">
    <source>
        <dbReference type="ARBA" id="ARBA00009981"/>
    </source>
</evidence>
<dbReference type="PROSITE" id="PS50112">
    <property type="entry name" value="PAS"/>
    <property type="match status" value="2"/>
</dbReference>
<dbReference type="SUPFAM" id="SSF143120">
    <property type="entry name" value="YefM-like"/>
    <property type="match status" value="1"/>
</dbReference>
<accession>A0A2N5D8A9</accession>
<feature type="domain" description="PAS" evidence="2">
    <location>
        <begin position="71"/>
        <end position="141"/>
    </location>
</feature>
<dbReference type="NCBIfam" id="TIGR00229">
    <property type="entry name" value="sensory_box"/>
    <property type="match status" value="2"/>
</dbReference>
<dbReference type="CDD" id="cd00130">
    <property type="entry name" value="PAS"/>
    <property type="match status" value="1"/>
</dbReference>
<dbReference type="SUPFAM" id="SSF55785">
    <property type="entry name" value="PYP-like sensor domain (PAS domain)"/>
    <property type="match status" value="2"/>
</dbReference>
<dbReference type="EMBL" id="PJRS01000039">
    <property type="protein sequence ID" value="PLR22301.1"/>
    <property type="molecule type" value="Genomic_DNA"/>
</dbReference>
<dbReference type="SMART" id="SM00091">
    <property type="entry name" value="PAS"/>
    <property type="match status" value="2"/>
</dbReference>
<comment type="caution">
    <text evidence="3">The sequence shown here is derived from an EMBL/GenBank/DDBJ whole genome shotgun (WGS) entry which is preliminary data.</text>
</comment>
<comment type="similarity">
    <text evidence="1">Belongs to the phD/YefM antitoxin family.</text>
</comment>
<dbReference type="Pfam" id="PF08448">
    <property type="entry name" value="PAS_4"/>
    <property type="match status" value="2"/>
</dbReference>
<protein>
    <submittedName>
        <fullName evidence="3">Prevent-host-death family protein</fullName>
    </submittedName>
</protein>
<gene>
    <name evidence="3" type="ORF">SGCZBJ_18300</name>
</gene>
<proteinExistence type="inferred from homology"/>
<dbReference type="OrthoDB" id="7861242at2"/>
<dbReference type="Proteomes" id="UP000234479">
    <property type="component" value="Unassembled WGS sequence"/>
</dbReference>
<dbReference type="InterPro" id="IPR000014">
    <property type="entry name" value="PAS"/>
</dbReference>
<dbReference type="Gene3D" id="3.30.450.20">
    <property type="entry name" value="PAS domain"/>
    <property type="match status" value="2"/>
</dbReference>
<evidence type="ECO:0000259" key="2">
    <source>
        <dbReference type="PROSITE" id="PS50112"/>
    </source>
</evidence>
<dbReference type="InterPro" id="IPR013656">
    <property type="entry name" value="PAS_4"/>
</dbReference>
<name>A0A2N5D8A9_9CAUL</name>
<keyword evidence="4" id="KW-1185">Reference proteome</keyword>